<keyword evidence="3" id="KW-1185">Reference proteome</keyword>
<dbReference type="InterPro" id="IPR021409">
    <property type="entry name" value="DUF3047"/>
</dbReference>
<dbReference type="OrthoDB" id="8443660at2"/>
<proteinExistence type="predicted"/>
<name>A0A2W7PQQ6_9RHOB</name>
<accession>A0A2W7PQQ6</accession>
<dbReference type="AlphaFoldDB" id="A0A2W7PQQ6"/>
<feature type="signal peptide" evidence="1">
    <location>
        <begin position="1"/>
        <end position="19"/>
    </location>
</feature>
<protein>
    <recommendedName>
        <fullName evidence="4">DUF3047 family protein</fullName>
    </recommendedName>
</protein>
<feature type="chain" id="PRO_5015887785" description="DUF3047 family protein" evidence="1">
    <location>
        <begin position="20"/>
        <end position="214"/>
    </location>
</feature>
<gene>
    <name evidence="2" type="ORF">LX81_03846</name>
</gene>
<dbReference type="Proteomes" id="UP000248916">
    <property type="component" value="Unassembled WGS sequence"/>
</dbReference>
<evidence type="ECO:0000313" key="2">
    <source>
        <dbReference type="EMBL" id="PZX11769.1"/>
    </source>
</evidence>
<evidence type="ECO:0008006" key="4">
    <source>
        <dbReference type="Google" id="ProtNLM"/>
    </source>
</evidence>
<evidence type="ECO:0000313" key="3">
    <source>
        <dbReference type="Proteomes" id="UP000248916"/>
    </source>
</evidence>
<dbReference type="RefSeq" id="WP_111538852.1">
    <property type="nucleotide sequence ID" value="NZ_QKZL01000029.1"/>
</dbReference>
<sequence length="214" mass="22516">MRVAAPAIALMLAASMAAAQQSVPFDGSWEEQGFLRLSSNDYAQEGNALGIRSDGTVSILYRRLPQTSGDVQGASWSWSVSRGVAATDLTRKGGDDRNIAIYFVFADPGTAAGLRGQPLRRLLSTSGVRVLTYVWGGSAGRGAILPNPYLEGRGTTIVLRGAGTGRHAERVDLASDLAAIFDMRDAELLGVAVSADSDDTDGEIDASVSDLVLR</sequence>
<dbReference type="Pfam" id="PF11249">
    <property type="entry name" value="DUF3047"/>
    <property type="match status" value="1"/>
</dbReference>
<dbReference type="EMBL" id="QKZL01000029">
    <property type="protein sequence ID" value="PZX11769.1"/>
    <property type="molecule type" value="Genomic_DNA"/>
</dbReference>
<evidence type="ECO:0000256" key="1">
    <source>
        <dbReference type="SAM" id="SignalP"/>
    </source>
</evidence>
<comment type="caution">
    <text evidence="2">The sequence shown here is derived from an EMBL/GenBank/DDBJ whole genome shotgun (WGS) entry which is preliminary data.</text>
</comment>
<organism evidence="2 3">
    <name type="scientific">Palleronia aestuarii</name>
    <dbReference type="NCBI Taxonomy" id="568105"/>
    <lineage>
        <taxon>Bacteria</taxon>
        <taxon>Pseudomonadati</taxon>
        <taxon>Pseudomonadota</taxon>
        <taxon>Alphaproteobacteria</taxon>
        <taxon>Rhodobacterales</taxon>
        <taxon>Roseobacteraceae</taxon>
        <taxon>Palleronia</taxon>
    </lineage>
</organism>
<reference evidence="2 3" key="1">
    <citation type="submission" date="2018-06" db="EMBL/GenBank/DDBJ databases">
        <title>Genomic Encyclopedia of Archaeal and Bacterial Type Strains, Phase II (KMG-II): from individual species to whole genera.</title>
        <authorList>
            <person name="Goeker M."/>
        </authorList>
    </citation>
    <scope>NUCLEOTIDE SEQUENCE [LARGE SCALE GENOMIC DNA]</scope>
    <source>
        <strain evidence="2 3">DSM 22009</strain>
    </source>
</reference>
<keyword evidence="1" id="KW-0732">Signal</keyword>